<evidence type="ECO:0000313" key="3">
    <source>
        <dbReference type="Proteomes" id="UP000184518"/>
    </source>
</evidence>
<protein>
    <submittedName>
        <fullName evidence="2">Uncharacterized protein</fullName>
    </submittedName>
</protein>
<keyword evidence="1" id="KW-1133">Transmembrane helix</keyword>
<sequence>MHRGFFQYLYSLLFALLTVLGLYYGQMQQYMSTDDSSDIDFTANIFIRDHQKDGKTLRSLERQAEIDCYNHSRPHFSKIRALSESDSENDDNVETSASPEFAMMLRDEFWKLVSGFVTIFHDKQNAVSFAHSEHLILSYDDLYIQYRVIRL</sequence>
<keyword evidence="1" id="KW-0812">Transmembrane</keyword>
<dbReference type="EMBL" id="FQUT01000004">
    <property type="protein sequence ID" value="SHF46653.1"/>
    <property type="molecule type" value="Genomic_DNA"/>
</dbReference>
<dbReference type="STRING" id="1416778.SAMN05443633_104313"/>
<evidence type="ECO:0000256" key="1">
    <source>
        <dbReference type="SAM" id="Phobius"/>
    </source>
</evidence>
<reference evidence="3" key="1">
    <citation type="submission" date="2016-11" db="EMBL/GenBank/DDBJ databases">
        <authorList>
            <person name="Varghese N."/>
            <person name="Submissions S."/>
        </authorList>
    </citation>
    <scope>NUCLEOTIDE SEQUENCE [LARGE SCALE GENOMIC DNA]</scope>
    <source>
        <strain evidence="3">DSM 27619</strain>
    </source>
</reference>
<keyword evidence="3" id="KW-1185">Reference proteome</keyword>
<feature type="transmembrane region" description="Helical" evidence="1">
    <location>
        <begin position="6"/>
        <end position="24"/>
    </location>
</feature>
<dbReference type="Proteomes" id="UP000184518">
    <property type="component" value="Unassembled WGS sequence"/>
</dbReference>
<dbReference type="AlphaFoldDB" id="A0A1M5BVR0"/>
<keyword evidence="1" id="KW-0472">Membrane</keyword>
<evidence type="ECO:0000313" key="2">
    <source>
        <dbReference type="EMBL" id="SHF46653.1"/>
    </source>
</evidence>
<organism evidence="2 3">
    <name type="scientific">Chryseobacterium arachidis</name>
    <dbReference type="NCBI Taxonomy" id="1416778"/>
    <lineage>
        <taxon>Bacteria</taxon>
        <taxon>Pseudomonadati</taxon>
        <taxon>Bacteroidota</taxon>
        <taxon>Flavobacteriia</taxon>
        <taxon>Flavobacteriales</taxon>
        <taxon>Weeksellaceae</taxon>
        <taxon>Chryseobacterium group</taxon>
        <taxon>Chryseobacterium</taxon>
    </lineage>
</organism>
<proteinExistence type="predicted"/>
<dbReference type="RefSeq" id="WP_378158099.1">
    <property type="nucleotide sequence ID" value="NZ_JBHSOO010000001.1"/>
</dbReference>
<name>A0A1M5BVR0_9FLAO</name>
<accession>A0A1M5BVR0</accession>
<gene>
    <name evidence="2" type="ORF">SAMN05443633_104313</name>
</gene>